<sequence>MSHGWRSILIGRELLRKNLGWVVGDGQSIKVWQEPWLAAIHQERPMGPPREQYVDLKVSELMISGTTEWDQHKIRLCLPDYEEKILCIKPSSTGAPDKLIWLGTKT</sequence>
<evidence type="ECO:0000313" key="2">
    <source>
        <dbReference type="Proteomes" id="UP000266723"/>
    </source>
</evidence>
<evidence type="ECO:0000313" key="1">
    <source>
        <dbReference type="EMBL" id="KAF3516681.1"/>
    </source>
</evidence>
<comment type="caution">
    <text evidence="1">The sequence shown here is derived from an EMBL/GenBank/DDBJ whole genome shotgun (WGS) entry which is preliminary data.</text>
</comment>
<accession>A0ABQ7ARI4</accession>
<dbReference type="Proteomes" id="UP000266723">
    <property type="component" value="Unassembled WGS sequence"/>
</dbReference>
<proteinExistence type="predicted"/>
<gene>
    <name evidence="1" type="ORF">DY000_02062107</name>
</gene>
<organism evidence="1 2">
    <name type="scientific">Brassica cretica</name>
    <name type="common">Mustard</name>
    <dbReference type="NCBI Taxonomy" id="69181"/>
    <lineage>
        <taxon>Eukaryota</taxon>
        <taxon>Viridiplantae</taxon>
        <taxon>Streptophyta</taxon>
        <taxon>Embryophyta</taxon>
        <taxon>Tracheophyta</taxon>
        <taxon>Spermatophyta</taxon>
        <taxon>Magnoliopsida</taxon>
        <taxon>eudicotyledons</taxon>
        <taxon>Gunneridae</taxon>
        <taxon>Pentapetalae</taxon>
        <taxon>rosids</taxon>
        <taxon>malvids</taxon>
        <taxon>Brassicales</taxon>
        <taxon>Brassicaceae</taxon>
        <taxon>Brassiceae</taxon>
        <taxon>Brassica</taxon>
    </lineage>
</organism>
<evidence type="ECO:0008006" key="3">
    <source>
        <dbReference type="Google" id="ProtNLM"/>
    </source>
</evidence>
<name>A0ABQ7ARI4_BRACR</name>
<dbReference type="EMBL" id="QGKV02001556">
    <property type="protein sequence ID" value="KAF3516681.1"/>
    <property type="molecule type" value="Genomic_DNA"/>
</dbReference>
<keyword evidence="2" id="KW-1185">Reference proteome</keyword>
<protein>
    <recommendedName>
        <fullName evidence="3">Reverse transcriptase zinc-binding domain-containing protein</fullName>
    </recommendedName>
</protein>
<reference evidence="1 2" key="1">
    <citation type="journal article" date="2020" name="BMC Genomics">
        <title>Intraspecific diversification of the crop wild relative Brassica cretica Lam. using demographic model selection.</title>
        <authorList>
            <person name="Kioukis A."/>
            <person name="Michalopoulou V.A."/>
            <person name="Briers L."/>
            <person name="Pirintsos S."/>
            <person name="Studholme D.J."/>
            <person name="Pavlidis P."/>
            <person name="Sarris P.F."/>
        </authorList>
    </citation>
    <scope>NUCLEOTIDE SEQUENCE [LARGE SCALE GENOMIC DNA]</scope>
    <source>
        <strain evidence="2">cv. PFS-1207/04</strain>
    </source>
</reference>